<dbReference type="Pfam" id="PF13091">
    <property type="entry name" value="PLDc_2"/>
    <property type="match status" value="2"/>
</dbReference>
<evidence type="ECO:0000256" key="2">
    <source>
        <dbReference type="ARBA" id="ARBA00004613"/>
    </source>
</evidence>
<evidence type="ECO:0000313" key="7">
    <source>
        <dbReference type="EMBL" id="MBT2133792.1"/>
    </source>
</evidence>
<dbReference type="SMART" id="SM00155">
    <property type="entry name" value="PLDc"/>
    <property type="match status" value="2"/>
</dbReference>
<evidence type="ECO:0000256" key="5">
    <source>
        <dbReference type="ARBA" id="ARBA00029594"/>
    </source>
</evidence>
<keyword evidence="8" id="KW-1185">Reference proteome</keyword>
<evidence type="ECO:0000256" key="4">
    <source>
        <dbReference type="ARBA" id="ARBA00022525"/>
    </source>
</evidence>
<evidence type="ECO:0000313" key="8">
    <source>
        <dbReference type="Proteomes" id="UP000811255"/>
    </source>
</evidence>
<protein>
    <recommendedName>
        <fullName evidence="3">Phospholipase D</fullName>
    </recommendedName>
    <alternativeName>
        <fullName evidence="5">Choline phosphatase</fullName>
    </alternativeName>
</protein>
<evidence type="ECO:0000256" key="3">
    <source>
        <dbReference type="ARBA" id="ARBA00018392"/>
    </source>
</evidence>
<proteinExistence type="predicted"/>
<dbReference type="PANTHER" id="PTHR21248:SF12">
    <property type="entry name" value="CARDIOLIPIN SYNTHASE C"/>
    <property type="match status" value="1"/>
</dbReference>
<gene>
    <name evidence="7" type="ORF">KK137_05545</name>
</gene>
<feature type="domain" description="PLD phosphodiesterase" evidence="6">
    <location>
        <begin position="170"/>
        <end position="197"/>
    </location>
</feature>
<name>A0ABS5W385_9SPHN</name>
<dbReference type="CDD" id="cd09111">
    <property type="entry name" value="PLDc_ymdC_like_1"/>
    <property type="match status" value="1"/>
</dbReference>
<comment type="caution">
    <text evidence="7">The sequence shown here is derived from an EMBL/GenBank/DDBJ whole genome shotgun (WGS) entry which is preliminary data.</text>
</comment>
<evidence type="ECO:0000259" key="6">
    <source>
        <dbReference type="PROSITE" id="PS50035"/>
    </source>
</evidence>
<reference evidence="7 8" key="1">
    <citation type="submission" date="2021-05" db="EMBL/GenBank/DDBJ databases">
        <title>Croceibacterium sp. LX-88 genome sequence.</title>
        <authorList>
            <person name="Luo X."/>
        </authorList>
    </citation>
    <scope>NUCLEOTIDE SEQUENCE [LARGE SCALE GENOMIC DNA]</scope>
    <source>
        <strain evidence="7 8">LX-88</strain>
    </source>
</reference>
<keyword evidence="4" id="KW-0964">Secreted</keyword>
<dbReference type="EMBL" id="JAHFVK010000001">
    <property type="protein sequence ID" value="MBT2133792.1"/>
    <property type="molecule type" value="Genomic_DNA"/>
</dbReference>
<accession>A0ABS5W385</accession>
<comment type="function">
    <text evidence="1">Could be a virulence factor.</text>
</comment>
<dbReference type="CDD" id="cd09113">
    <property type="entry name" value="PLDc_ymdC_like_2"/>
    <property type="match status" value="1"/>
</dbReference>
<dbReference type="Gene3D" id="3.30.870.10">
    <property type="entry name" value="Endonuclease Chain A"/>
    <property type="match status" value="2"/>
</dbReference>
<comment type="subcellular location">
    <subcellularLocation>
        <location evidence="2">Secreted</location>
    </subcellularLocation>
</comment>
<sequence>MLWLIAQWVAASVAVFALGVLIIRLANPLPPLEPRPASRHYTETADTPLGQGVADLRSGHGEDSGIHMLIDGYDAFAARVLLARAATRTLDVQYYIWHKDLSGTLMLEAMLDAAERGVRVRMLLDDNGIAGMDHVLAALDRHPNIEIRLFNPFVIRKPKMVGYATDFFRLNRRMHNKGIIADNQAAVIGGRNVGDEYFSAAEGGLFADLDVLAIGPVVDHVSADFDRYWASQSAYPAERILSPPSDSDPDLIHRNASLVETSAAAREYVAAIKELPFIAQVLDGTLPFAWAPVRMLSDDPAKGVGKGKEDGLLMNTLHKAIGDPSSELRLISGYFVPTQAGVDELGRLAERGVDTAVFTNAFEASDVWIVHAGYAHYRREMLEKGVRVFEMRASAVDGIDDRRRRLTSMGSGSGRRSDGGPVLRSSATTLHAKTFAVDRQKLFIGSFNFDPRSMHLNTEQGFVIESPALAGAVSDSFDSLIPGNAYEIVLTDDGELNWIERRDGLTIVHTKEPGTTAFQRGGIWLLSRLPIEWLL</sequence>
<dbReference type="Proteomes" id="UP000811255">
    <property type="component" value="Unassembled WGS sequence"/>
</dbReference>
<dbReference type="InterPro" id="IPR025202">
    <property type="entry name" value="PLD-like_dom"/>
</dbReference>
<dbReference type="SUPFAM" id="SSF56024">
    <property type="entry name" value="Phospholipase D/nuclease"/>
    <property type="match status" value="2"/>
</dbReference>
<organism evidence="7 8">
    <name type="scientific">Croceibacterium selenioxidans</name>
    <dbReference type="NCBI Taxonomy" id="2838833"/>
    <lineage>
        <taxon>Bacteria</taxon>
        <taxon>Pseudomonadati</taxon>
        <taxon>Pseudomonadota</taxon>
        <taxon>Alphaproteobacteria</taxon>
        <taxon>Sphingomonadales</taxon>
        <taxon>Erythrobacteraceae</taxon>
        <taxon>Croceibacterium</taxon>
    </lineage>
</organism>
<feature type="domain" description="PLD phosphodiesterase" evidence="6">
    <location>
        <begin position="426"/>
        <end position="453"/>
    </location>
</feature>
<dbReference type="PROSITE" id="PS50035">
    <property type="entry name" value="PLD"/>
    <property type="match status" value="2"/>
</dbReference>
<dbReference type="PANTHER" id="PTHR21248">
    <property type="entry name" value="CARDIOLIPIN SYNTHASE"/>
    <property type="match status" value="1"/>
</dbReference>
<dbReference type="InterPro" id="IPR001736">
    <property type="entry name" value="PLipase_D/transphosphatidylase"/>
</dbReference>
<evidence type="ECO:0000256" key="1">
    <source>
        <dbReference type="ARBA" id="ARBA00003145"/>
    </source>
</evidence>